<dbReference type="VEuPathDB" id="FungiDB:CLCR_04337"/>
<dbReference type="EMBL" id="LGRB01000012">
    <property type="protein sequence ID" value="OCT48144.1"/>
    <property type="molecule type" value="Genomic_DNA"/>
</dbReference>
<feature type="chain" id="PRO_5008650819" description="Ubiquitin 3 binding protein But2 C-terminal domain-containing protein" evidence="1">
    <location>
        <begin position="19"/>
        <end position="244"/>
    </location>
</feature>
<reference evidence="3" key="1">
    <citation type="submission" date="2015-07" db="EMBL/GenBank/DDBJ databases">
        <authorList>
            <person name="Teixeira M.M."/>
            <person name="Souza R.C."/>
            <person name="Almeida L.G."/>
            <person name="Vicente V.A."/>
            <person name="de Hoog S."/>
            <person name="Bocca A.L."/>
            <person name="de Almeida S.R."/>
            <person name="Vasconcelos A.T."/>
            <person name="Felipe M.S."/>
        </authorList>
    </citation>
    <scope>NUCLEOTIDE SEQUENCE [LARGE SCALE GENOMIC DNA]</scope>
    <source>
        <strain evidence="3">KSF</strain>
    </source>
</reference>
<organism evidence="2 3">
    <name type="scientific">Cladophialophora carrionii</name>
    <dbReference type="NCBI Taxonomy" id="86049"/>
    <lineage>
        <taxon>Eukaryota</taxon>
        <taxon>Fungi</taxon>
        <taxon>Dikarya</taxon>
        <taxon>Ascomycota</taxon>
        <taxon>Pezizomycotina</taxon>
        <taxon>Eurotiomycetes</taxon>
        <taxon>Chaetothyriomycetidae</taxon>
        <taxon>Chaetothyriales</taxon>
        <taxon>Herpotrichiellaceae</taxon>
        <taxon>Cladophialophora</taxon>
    </lineage>
</organism>
<dbReference type="AlphaFoldDB" id="A0A1C1CHY2"/>
<dbReference type="OrthoDB" id="4132046at2759"/>
<proteinExistence type="predicted"/>
<accession>A0A1C1CHY2</accession>
<feature type="signal peptide" evidence="1">
    <location>
        <begin position="1"/>
        <end position="18"/>
    </location>
</feature>
<dbReference type="Proteomes" id="UP000094526">
    <property type="component" value="Unassembled WGS sequence"/>
</dbReference>
<evidence type="ECO:0008006" key="4">
    <source>
        <dbReference type="Google" id="ProtNLM"/>
    </source>
</evidence>
<name>A0A1C1CHY2_9EURO</name>
<dbReference type="VEuPathDB" id="FungiDB:G647_08296"/>
<keyword evidence="1" id="KW-0732">Signal</keyword>
<comment type="caution">
    <text evidence="2">The sequence shown here is derived from an EMBL/GenBank/DDBJ whole genome shotgun (WGS) entry which is preliminary data.</text>
</comment>
<keyword evidence="3" id="KW-1185">Reference proteome</keyword>
<protein>
    <recommendedName>
        <fullName evidence="4">Ubiquitin 3 binding protein But2 C-terminal domain-containing protein</fullName>
    </recommendedName>
</protein>
<sequence length="244" mass="25520">MYANTIALALLAATGALAAPHSRRSYDDTVTVILSDGADTGAQVSGLASTSTAMGTPATSGPFTTIEIALGAGVANKELRCQALDNYGTPIVGVRGANIDTTFSDADKGPWTFRQPAHVSEVVCDPAFEKIDPNSDELSLRVILQNQSTETGSQTVLPAGSVAYSAPVGSSGPYETVELSVGSLVEKQDYRCQIQDMAGQPLIVLRGANRDITFSDADKGAWTLENPSAVHKIVCDPTFVAQKL</sequence>
<evidence type="ECO:0000313" key="3">
    <source>
        <dbReference type="Proteomes" id="UP000094526"/>
    </source>
</evidence>
<gene>
    <name evidence="2" type="ORF">CLCR_04337</name>
</gene>
<evidence type="ECO:0000313" key="2">
    <source>
        <dbReference type="EMBL" id="OCT48144.1"/>
    </source>
</evidence>
<evidence type="ECO:0000256" key="1">
    <source>
        <dbReference type="SAM" id="SignalP"/>
    </source>
</evidence>